<evidence type="ECO:0000259" key="13">
    <source>
        <dbReference type="Pfam" id="PF07504"/>
    </source>
</evidence>
<evidence type="ECO:0000256" key="3">
    <source>
        <dbReference type="ARBA" id="ARBA00006006"/>
    </source>
</evidence>
<dbReference type="Pfam" id="PF02128">
    <property type="entry name" value="Peptidase_M36"/>
    <property type="match status" value="1"/>
</dbReference>
<evidence type="ECO:0000256" key="5">
    <source>
        <dbReference type="ARBA" id="ARBA00022670"/>
    </source>
</evidence>
<evidence type="ECO:0000313" key="14">
    <source>
        <dbReference type="EMBL" id="AXV05337.1"/>
    </source>
</evidence>
<dbReference type="PANTHER" id="PTHR33478:SF1">
    <property type="entry name" value="EXTRACELLULAR METALLOPROTEINASE MEP"/>
    <property type="match status" value="1"/>
</dbReference>
<dbReference type="GO" id="GO:0005615">
    <property type="term" value="C:extracellular space"/>
    <property type="evidence" value="ECO:0007669"/>
    <property type="project" value="InterPro"/>
</dbReference>
<evidence type="ECO:0000256" key="10">
    <source>
        <dbReference type="ARBA" id="ARBA00023049"/>
    </source>
</evidence>
<dbReference type="PRINTS" id="PR00999">
    <property type="entry name" value="FUNGALYSIN"/>
</dbReference>
<keyword evidence="8" id="KW-0378">Hydrolase</keyword>
<evidence type="ECO:0000256" key="1">
    <source>
        <dbReference type="ARBA" id="ARBA00001947"/>
    </source>
</evidence>
<keyword evidence="15" id="KW-1185">Reference proteome</keyword>
<dbReference type="CDD" id="cd09596">
    <property type="entry name" value="M36"/>
    <property type="match status" value="1"/>
</dbReference>
<dbReference type="AlphaFoldDB" id="A0A346XSZ0"/>
<evidence type="ECO:0000256" key="4">
    <source>
        <dbReference type="ARBA" id="ARBA00022525"/>
    </source>
</evidence>
<evidence type="ECO:0000313" key="15">
    <source>
        <dbReference type="Proteomes" id="UP000264006"/>
    </source>
</evidence>
<comment type="similarity">
    <text evidence="3">Belongs to the peptidase M36 family.</text>
</comment>
<feature type="region of interest" description="Disordered" evidence="12">
    <location>
        <begin position="1"/>
        <end position="23"/>
    </location>
</feature>
<dbReference type="EMBL" id="CP031165">
    <property type="protein sequence ID" value="AXV05337.1"/>
    <property type="molecule type" value="Genomic_DNA"/>
</dbReference>
<dbReference type="InterPro" id="IPR027268">
    <property type="entry name" value="Peptidase_M4/M1_CTD_sf"/>
</dbReference>
<keyword evidence="9" id="KW-0862">Zinc</keyword>
<dbReference type="KEGG" id="euz:DVS28_a0635"/>
<dbReference type="GO" id="GO:0008270">
    <property type="term" value="F:zinc ion binding"/>
    <property type="evidence" value="ECO:0007669"/>
    <property type="project" value="InterPro"/>
</dbReference>
<keyword evidence="7" id="KW-0732">Signal</keyword>
<keyword evidence="10 14" id="KW-0482">Metalloprotease</keyword>
<evidence type="ECO:0000256" key="12">
    <source>
        <dbReference type="SAM" id="MobiDB-lite"/>
    </source>
</evidence>
<dbReference type="Gene3D" id="3.10.170.10">
    <property type="match status" value="1"/>
</dbReference>
<accession>A0A346XSZ0</accession>
<keyword evidence="5 14" id="KW-0645">Protease</keyword>
<evidence type="ECO:0000256" key="2">
    <source>
        <dbReference type="ARBA" id="ARBA00004613"/>
    </source>
</evidence>
<dbReference type="GO" id="GO:0004222">
    <property type="term" value="F:metalloendopeptidase activity"/>
    <property type="evidence" value="ECO:0007669"/>
    <property type="project" value="InterPro"/>
</dbReference>
<keyword evidence="11" id="KW-0865">Zymogen</keyword>
<keyword evidence="4" id="KW-0964">Secreted</keyword>
<name>A0A346XSZ0_9ACTN</name>
<evidence type="ECO:0000256" key="9">
    <source>
        <dbReference type="ARBA" id="ARBA00022833"/>
    </source>
</evidence>
<dbReference type="Pfam" id="PF07504">
    <property type="entry name" value="FTP"/>
    <property type="match status" value="1"/>
</dbReference>
<dbReference type="Gene3D" id="1.10.390.10">
    <property type="entry name" value="Neutral Protease Domain 2"/>
    <property type="match status" value="1"/>
</dbReference>
<evidence type="ECO:0000256" key="6">
    <source>
        <dbReference type="ARBA" id="ARBA00022723"/>
    </source>
</evidence>
<sequence>MQEFLTVVSKGGAHPPSERTGDPLSKIRTLLAAGLVLAMAMMLSPAGAQDTGAADLTAQAALARTHLGGTDELSAADVAGSIVTDAYTDAHNGVTYVYLRQTVDGLPVLGAEATVNVLDGEVLLSGHHFVLDVADNATGEQALSAEEALAAGALAVDADPMQASGAELVYQALASDSARLAWNLDVETATSWWNLSIDAETGEVLAQYDRVAQDTVHEITARTVRQDDTAAAAAVIDPILPRDRADDGSSYNVFPMPMENPNDGPRVIVENPADARVSPFGWHDTDGQPGPEYTVTRGNNVNAYADTVPDNIPDPLSQPSGGDGLDFDHPLERYDLTPLAYRDAAVDNLFYWNNIMHDVTGVYGFTEEAGNFQVHNYTGKGAGNDAVEAQAQDGSGVNNANFGTPADGSAPRMQMYIWPDTGETRDGDLDAGIIAHEYGHGVSNRLVGGPSNVSCLGSHDERQGEGWSDYWSYVLTMRDGDDGATPRGVGTYVLHQENRSGAGIRITPYSTDMTVNPTTYDRVKTAAEPHGVGYVWATMLWDLYWNLVDEHGFNPNVYDGWETGGNNLAIQLTVDGMKMAVCQPGFVDARNAIIAADAALTGGENECLIWSTFARRGLGESADQANPASKTDGTEAFDVPAACE</sequence>
<evidence type="ECO:0000256" key="11">
    <source>
        <dbReference type="ARBA" id="ARBA00023145"/>
    </source>
</evidence>
<dbReference type="Proteomes" id="UP000264006">
    <property type="component" value="Chromosome"/>
</dbReference>
<dbReference type="SUPFAM" id="SSF55486">
    <property type="entry name" value="Metalloproteases ('zincins'), catalytic domain"/>
    <property type="match status" value="1"/>
</dbReference>
<evidence type="ECO:0000256" key="7">
    <source>
        <dbReference type="ARBA" id="ARBA00022729"/>
    </source>
</evidence>
<dbReference type="InterPro" id="IPR001842">
    <property type="entry name" value="Peptidase_M36"/>
</dbReference>
<comment type="cofactor">
    <cofactor evidence="1">
        <name>Zn(2+)</name>
        <dbReference type="ChEBI" id="CHEBI:29105"/>
    </cofactor>
</comment>
<dbReference type="InterPro" id="IPR011096">
    <property type="entry name" value="FTP_domain"/>
</dbReference>
<reference evidence="14 15" key="1">
    <citation type="submission" date="2018-09" db="EMBL/GenBank/DDBJ databases">
        <title>Complete genome sequence of Euzebya sp. DY32-46 isolated from seawater of Pacific Ocean.</title>
        <authorList>
            <person name="Xu L."/>
            <person name="Wu Y.-H."/>
            <person name="Xu X.-W."/>
        </authorList>
    </citation>
    <scope>NUCLEOTIDE SEQUENCE [LARGE SCALE GENOMIC DNA]</scope>
    <source>
        <strain evidence="14 15">DY32-46</strain>
    </source>
</reference>
<proteinExistence type="inferred from homology"/>
<dbReference type="InterPro" id="IPR050371">
    <property type="entry name" value="Fungal_virulence_M36"/>
</dbReference>
<keyword evidence="6" id="KW-0479">Metal-binding</keyword>
<evidence type="ECO:0000256" key="8">
    <source>
        <dbReference type="ARBA" id="ARBA00022801"/>
    </source>
</evidence>
<feature type="region of interest" description="Disordered" evidence="12">
    <location>
        <begin position="621"/>
        <end position="644"/>
    </location>
</feature>
<comment type="subcellular location">
    <subcellularLocation>
        <location evidence="2">Secreted</location>
    </subcellularLocation>
</comment>
<dbReference type="GO" id="GO:0006508">
    <property type="term" value="P:proteolysis"/>
    <property type="evidence" value="ECO:0007669"/>
    <property type="project" value="UniProtKB-KW"/>
</dbReference>
<dbReference type="PANTHER" id="PTHR33478">
    <property type="entry name" value="EXTRACELLULAR METALLOPROTEINASE MEP"/>
    <property type="match status" value="1"/>
</dbReference>
<gene>
    <name evidence="14" type="ORF">DVS28_a0635</name>
</gene>
<protein>
    <submittedName>
        <fullName evidence="14">Metalloprotease MEP2</fullName>
    </submittedName>
</protein>
<organism evidence="14 15">
    <name type="scientific">Euzebya pacifica</name>
    <dbReference type="NCBI Taxonomy" id="1608957"/>
    <lineage>
        <taxon>Bacteria</taxon>
        <taxon>Bacillati</taxon>
        <taxon>Actinomycetota</taxon>
        <taxon>Nitriliruptoria</taxon>
        <taxon>Euzebyales</taxon>
    </lineage>
</organism>
<feature type="domain" description="FTP" evidence="13">
    <location>
        <begin position="83"/>
        <end position="123"/>
    </location>
</feature>